<dbReference type="Proteomes" id="UP000580250">
    <property type="component" value="Unassembled WGS sequence"/>
</dbReference>
<gene>
    <name evidence="2" type="ORF">MENT_LOCUS34965</name>
</gene>
<accession>A0A6V7W6N4</accession>
<keyword evidence="1" id="KW-1133">Transmembrane helix</keyword>
<dbReference type="AlphaFoldDB" id="A0A6V7W6N4"/>
<evidence type="ECO:0000256" key="1">
    <source>
        <dbReference type="SAM" id="Phobius"/>
    </source>
</evidence>
<proteinExistence type="predicted"/>
<evidence type="ECO:0000313" key="2">
    <source>
        <dbReference type="EMBL" id="CAD2182724.1"/>
    </source>
</evidence>
<keyword evidence="1" id="KW-0472">Membrane</keyword>
<protein>
    <submittedName>
        <fullName evidence="2">Uncharacterized protein</fullName>
    </submittedName>
</protein>
<organism evidence="2 3">
    <name type="scientific">Meloidogyne enterolobii</name>
    <name type="common">Root-knot nematode worm</name>
    <name type="synonym">Meloidogyne mayaguensis</name>
    <dbReference type="NCBI Taxonomy" id="390850"/>
    <lineage>
        <taxon>Eukaryota</taxon>
        <taxon>Metazoa</taxon>
        <taxon>Ecdysozoa</taxon>
        <taxon>Nematoda</taxon>
        <taxon>Chromadorea</taxon>
        <taxon>Rhabditida</taxon>
        <taxon>Tylenchina</taxon>
        <taxon>Tylenchomorpha</taxon>
        <taxon>Tylenchoidea</taxon>
        <taxon>Meloidogynidae</taxon>
        <taxon>Meloidogyninae</taxon>
        <taxon>Meloidogyne</taxon>
    </lineage>
</organism>
<feature type="transmembrane region" description="Helical" evidence="1">
    <location>
        <begin position="12"/>
        <end position="36"/>
    </location>
</feature>
<name>A0A6V7W6N4_MELEN</name>
<feature type="transmembrane region" description="Helical" evidence="1">
    <location>
        <begin position="48"/>
        <end position="65"/>
    </location>
</feature>
<sequence>MKLTIFSFQFLKIFLLYLLPLILQLLLFHLMIQVGFLRPVEFVASDQLMILLIYQLLQLLYLNFLL</sequence>
<evidence type="ECO:0000313" key="3">
    <source>
        <dbReference type="Proteomes" id="UP000580250"/>
    </source>
</evidence>
<dbReference type="EMBL" id="CAJEWN010000442">
    <property type="protein sequence ID" value="CAD2182724.1"/>
    <property type="molecule type" value="Genomic_DNA"/>
</dbReference>
<comment type="caution">
    <text evidence="2">The sequence shown here is derived from an EMBL/GenBank/DDBJ whole genome shotgun (WGS) entry which is preliminary data.</text>
</comment>
<reference evidence="2 3" key="1">
    <citation type="submission" date="2020-08" db="EMBL/GenBank/DDBJ databases">
        <authorList>
            <person name="Koutsovoulos G."/>
            <person name="Danchin GJ E."/>
        </authorList>
    </citation>
    <scope>NUCLEOTIDE SEQUENCE [LARGE SCALE GENOMIC DNA]</scope>
</reference>
<keyword evidence="1" id="KW-0812">Transmembrane</keyword>